<gene>
    <name evidence="1" type="ORF">CICLE_v10006733mg</name>
</gene>
<dbReference type="EMBL" id="KI537036">
    <property type="protein sequence ID" value="ESR33936.1"/>
    <property type="molecule type" value="Genomic_DNA"/>
</dbReference>
<sequence length="74" mass="8525">DKSHARALIVILTTCKFNDTCTMHQHVTEMIDTTTKLRSVGMEVNENFLVQFIINSLPSEYGPFQINYNTMEDK</sequence>
<evidence type="ECO:0000313" key="1">
    <source>
        <dbReference type="EMBL" id="ESR33936.1"/>
    </source>
</evidence>
<feature type="non-terminal residue" evidence="1">
    <location>
        <position position="1"/>
    </location>
</feature>
<dbReference type="Proteomes" id="UP000030687">
    <property type="component" value="Unassembled WGS sequence"/>
</dbReference>
<dbReference type="Pfam" id="PF14223">
    <property type="entry name" value="Retrotran_gag_2"/>
    <property type="match status" value="1"/>
</dbReference>
<organism evidence="1 2">
    <name type="scientific">Citrus clementina</name>
    <name type="common">Clementine</name>
    <name type="synonym">Citrus deliciosa x Citrus sinensis</name>
    <dbReference type="NCBI Taxonomy" id="85681"/>
    <lineage>
        <taxon>Eukaryota</taxon>
        <taxon>Viridiplantae</taxon>
        <taxon>Streptophyta</taxon>
        <taxon>Embryophyta</taxon>
        <taxon>Tracheophyta</taxon>
        <taxon>Spermatophyta</taxon>
        <taxon>Magnoliopsida</taxon>
        <taxon>eudicotyledons</taxon>
        <taxon>Gunneridae</taxon>
        <taxon>Pentapetalae</taxon>
        <taxon>rosids</taxon>
        <taxon>malvids</taxon>
        <taxon>Sapindales</taxon>
        <taxon>Rutaceae</taxon>
        <taxon>Aurantioideae</taxon>
        <taxon>Citrus</taxon>
    </lineage>
</organism>
<dbReference type="OMA" id="QHVTEMI"/>
<name>V4SAF7_CITCL</name>
<dbReference type="AlphaFoldDB" id="V4SAF7"/>
<accession>V4SAF7</accession>
<protein>
    <recommendedName>
        <fullName evidence="3">UBN2 domain-containing protein</fullName>
    </recommendedName>
</protein>
<evidence type="ECO:0000313" key="2">
    <source>
        <dbReference type="Proteomes" id="UP000030687"/>
    </source>
</evidence>
<dbReference type="Gramene" id="ESR33936">
    <property type="protein sequence ID" value="ESR33936"/>
    <property type="gene ID" value="CICLE_v10006733mg"/>
</dbReference>
<evidence type="ECO:0008006" key="3">
    <source>
        <dbReference type="Google" id="ProtNLM"/>
    </source>
</evidence>
<reference evidence="1 2" key="1">
    <citation type="submission" date="2013-10" db="EMBL/GenBank/DDBJ databases">
        <authorList>
            <consortium name="International Citrus Genome Consortium"/>
            <person name="Jenkins J."/>
            <person name="Schmutz J."/>
            <person name="Prochnik S."/>
            <person name="Rokhsar D."/>
            <person name="Gmitter F."/>
            <person name="Ollitrault P."/>
            <person name="Machado M."/>
            <person name="Talon M."/>
            <person name="Wincker P."/>
            <person name="Jaillon O."/>
            <person name="Morgante M."/>
        </authorList>
    </citation>
    <scope>NUCLEOTIDE SEQUENCE</scope>
    <source>
        <strain evidence="2">cv. Clemenules</strain>
    </source>
</reference>
<keyword evidence="2" id="KW-1185">Reference proteome</keyword>
<dbReference type="KEGG" id="cic:CICLE_v10006733mg"/>
<proteinExistence type="predicted"/>
<dbReference type="InParanoid" id="V4SAF7"/>